<evidence type="ECO:0000259" key="3">
    <source>
        <dbReference type="Pfam" id="PF26011"/>
    </source>
</evidence>
<dbReference type="RefSeq" id="WP_284132055.1">
    <property type="nucleotide sequence ID" value="NZ_JASKYM010000002.1"/>
</dbReference>
<evidence type="ECO:0000313" key="5">
    <source>
        <dbReference type="EMBL" id="MDK2563089.1"/>
    </source>
</evidence>
<evidence type="ECO:0000313" key="6">
    <source>
        <dbReference type="Proteomes" id="UP001301012"/>
    </source>
</evidence>
<dbReference type="Pfam" id="PF26011">
    <property type="entry name" value="Beta-barrel_RND_rel"/>
    <property type="match status" value="1"/>
</dbReference>
<keyword evidence="2" id="KW-1133">Transmembrane helix</keyword>
<keyword evidence="2" id="KW-0812">Transmembrane</keyword>
<organism evidence="5 6">
    <name type="scientific">Romboutsia sedimentorum</name>
    <dbReference type="NCBI Taxonomy" id="1368474"/>
    <lineage>
        <taxon>Bacteria</taxon>
        <taxon>Bacillati</taxon>
        <taxon>Bacillota</taxon>
        <taxon>Clostridia</taxon>
        <taxon>Peptostreptococcales</taxon>
        <taxon>Peptostreptococcaceae</taxon>
        <taxon>Romboutsia</taxon>
    </lineage>
</organism>
<keyword evidence="2" id="KW-0472">Membrane</keyword>
<dbReference type="Proteomes" id="UP001301012">
    <property type="component" value="Unassembled WGS sequence"/>
</dbReference>
<dbReference type="InterPro" id="IPR058729">
    <property type="entry name" value="Beta-barrel_RND-rel"/>
</dbReference>
<comment type="caution">
    <text evidence="5">The sequence shown here is derived from an EMBL/GenBank/DDBJ whole genome shotgun (WGS) entry which is preliminary data.</text>
</comment>
<evidence type="ECO:0000256" key="1">
    <source>
        <dbReference type="SAM" id="Coils"/>
    </source>
</evidence>
<feature type="domain" description="RND related beta-barrel" evidence="3">
    <location>
        <begin position="214"/>
        <end position="283"/>
    </location>
</feature>
<name>A0ABT7E829_9FIRM</name>
<feature type="coiled-coil region" evidence="1">
    <location>
        <begin position="91"/>
        <end position="141"/>
    </location>
</feature>
<protein>
    <submittedName>
        <fullName evidence="5">HlyD family efflux transporter periplasmic adaptor subunit</fullName>
    </submittedName>
</protein>
<dbReference type="Pfam" id="PF26018">
    <property type="entry name" value="BSH_RND_rel"/>
    <property type="match status" value="1"/>
</dbReference>
<feature type="transmembrane region" description="Helical" evidence="2">
    <location>
        <begin position="9"/>
        <end position="27"/>
    </location>
</feature>
<keyword evidence="1" id="KW-0175">Coiled coil</keyword>
<reference evidence="5 6" key="1">
    <citation type="submission" date="2023-05" db="EMBL/GenBank/DDBJ databases">
        <title>Rombocin, a short stable natural nisin variant, displays selective antimicrobial activity against Listeria monocytogenes and employs dual mode of action to kill target bacterial strains.</title>
        <authorList>
            <person name="Wambui J."/>
            <person name="Stephan R."/>
            <person name="Kuipers O.P."/>
        </authorList>
    </citation>
    <scope>NUCLEOTIDE SEQUENCE [LARGE SCALE GENOMIC DNA]</scope>
    <source>
        <strain evidence="5 6">RC002</strain>
    </source>
</reference>
<dbReference type="EMBL" id="JASKYM010000002">
    <property type="protein sequence ID" value="MDK2563089.1"/>
    <property type="molecule type" value="Genomic_DNA"/>
</dbReference>
<feature type="domain" description="RND related barrel-sandwich hybrid" evidence="4">
    <location>
        <begin position="55"/>
        <end position="209"/>
    </location>
</feature>
<sequence length="364" mass="42076">MKKIKRSRILILGVFVYIVFQVGSLFISKSTETLALESEELNAKIKTKGLFIREEHIVKSTEKGVLDTIYKEGEKVKKAEDVAYVYKDDKIEKINLQIKSLSEEIKKSKAELEKKSNELSKDLAKNQIKTKNEQKKILEVEKEKITSCLKTDISGIISYKFDGNEEKYNLENLDKITKDDIENTSNNYEDMTKENNNIKDEEPIAKIINNYESYLAICVDKEQAKNFKLGNNIKISSNNLQLDAKVYKIYKSESNIVIIFKITNQNIGIYDTRVEEFDIIYKQMEGLKIPKSSIKKVGNKKGVYSVNEQTQDIEFIELKGIGYENDEFVFIDYYTNNIQGIETVSLYDEIILKPNNINKNIKIK</sequence>
<evidence type="ECO:0000256" key="2">
    <source>
        <dbReference type="SAM" id="Phobius"/>
    </source>
</evidence>
<accession>A0ABT7E829</accession>
<gene>
    <name evidence="5" type="ORF">QOZ84_05985</name>
</gene>
<evidence type="ECO:0000259" key="4">
    <source>
        <dbReference type="Pfam" id="PF26018"/>
    </source>
</evidence>
<proteinExistence type="predicted"/>
<dbReference type="InterPro" id="IPR058709">
    <property type="entry name" value="BSH_RND-rel"/>
</dbReference>
<keyword evidence="6" id="KW-1185">Reference proteome</keyword>